<feature type="compositionally biased region" description="Basic and acidic residues" evidence="1">
    <location>
        <begin position="108"/>
        <end position="119"/>
    </location>
</feature>
<evidence type="ECO:0000256" key="2">
    <source>
        <dbReference type="SAM" id="Phobius"/>
    </source>
</evidence>
<keyword evidence="3" id="KW-0934">Plastid</keyword>
<evidence type="ECO:0000256" key="1">
    <source>
        <dbReference type="SAM" id="MobiDB-lite"/>
    </source>
</evidence>
<reference evidence="3" key="1">
    <citation type="journal article" date="2018" name="Am. J. Bot.">
        <title>Organellar phylogenomics inform systematics in the green algal family Hydrodictyaceae (Chlorophyceae) and provide clues to the complex evolutionary history of plastid genomes in the green algal tree of life.</title>
        <authorList>
            <person name="McManus H.A."/>
            <person name="Fucikova K."/>
            <person name="Lewis P.O."/>
            <person name="Lewis L.A."/>
            <person name="Karol K.G."/>
        </authorList>
    </citation>
    <scope>NUCLEOTIDE SEQUENCE</scope>
</reference>
<proteinExistence type="predicted"/>
<protein>
    <submittedName>
        <fullName evidence="3">Uncharacterized protein</fullName>
    </submittedName>
</protein>
<sequence>MNSCTFGIFFVGQSKIIGSFHCTQHANKLVLKFVKRNNIYFCIALIHSFVPALRCLFGFFTLAQLISSASFACFFGFAEVAEAEALRSRVFARFACASARCACATEAEEAKEAEAPNRSERKKKRRSEVKEEEPKRKQK</sequence>
<feature type="region of interest" description="Disordered" evidence="1">
    <location>
        <begin position="106"/>
        <end position="139"/>
    </location>
</feature>
<dbReference type="AlphaFoldDB" id="A0A2U8GIS4"/>
<keyword evidence="2" id="KW-1133">Transmembrane helix</keyword>
<feature type="transmembrane region" description="Helical" evidence="2">
    <location>
        <begin position="38"/>
        <end position="59"/>
    </location>
</feature>
<evidence type="ECO:0000313" key="3">
    <source>
        <dbReference type="EMBL" id="AWI68341.1"/>
    </source>
</evidence>
<keyword evidence="3" id="KW-0150">Chloroplast</keyword>
<organism evidence="3">
    <name type="scientific">Pediastrum duplex</name>
    <name type="common">Green alga</name>
    <dbReference type="NCBI Taxonomy" id="3105"/>
    <lineage>
        <taxon>Eukaryota</taxon>
        <taxon>Viridiplantae</taxon>
        <taxon>Chlorophyta</taxon>
        <taxon>core chlorophytes</taxon>
        <taxon>Chlorophyceae</taxon>
        <taxon>CS clade</taxon>
        <taxon>Sphaeropleales</taxon>
        <taxon>Hydrodictyaceae</taxon>
        <taxon>Pediastrum</taxon>
    </lineage>
</organism>
<keyword evidence="2" id="KW-0812">Transmembrane</keyword>
<feature type="compositionally biased region" description="Basic and acidic residues" evidence="1">
    <location>
        <begin position="128"/>
        <end position="139"/>
    </location>
</feature>
<keyword evidence="2" id="KW-0472">Membrane</keyword>
<name>A0A2U8GIS4_PEDDU</name>
<accession>A0A2U8GIS4</accession>
<geneLocation type="chloroplast" evidence="3"/>
<dbReference type="EMBL" id="MF276979">
    <property type="protein sequence ID" value="AWI68341.1"/>
    <property type="molecule type" value="Genomic_DNA"/>
</dbReference>